<gene>
    <name evidence="11" type="ORF">ACHAW5_005015</name>
</gene>
<evidence type="ECO:0000256" key="8">
    <source>
        <dbReference type="PIRSR" id="PIRSR605493-1"/>
    </source>
</evidence>
<comment type="subunit">
    <text evidence="3 9">Homotrimer.</text>
</comment>
<feature type="binding site" evidence="8">
    <location>
        <position position="114"/>
    </location>
    <ligand>
        <name>Mg(2+)</name>
        <dbReference type="ChEBI" id="CHEBI:18420"/>
    </ligand>
</feature>
<accession>A0ABD3NZN2</accession>
<dbReference type="EMBL" id="JALLAZ020001083">
    <property type="protein sequence ID" value="KAL3781108.1"/>
    <property type="molecule type" value="Genomic_DNA"/>
</dbReference>
<feature type="region of interest" description="Disordered" evidence="10">
    <location>
        <begin position="172"/>
        <end position="191"/>
    </location>
</feature>
<evidence type="ECO:0000256" key="10">
    <source>
        <dbReference type="SAM" id="MobiDB-lite"/>
    </source>
</evidence>
<name>A0ABD3NZN2_9STRA</name>
<evidence type="ECO:0000256" key="3">
    <source>
        <dbReference type="ARBA" id="ARBA00011233"/>
    </source>
</evidence>
<proteinExistence type="inferred from homology"/>
<evidence type="ECO:0000256" key="6">
    <source>
        <dbReference type="ARBA" id="ARBA00025046"/>
    </source>
</evidence>
<evidence type="ECO:0000256" key="4">
    <source>
        <dbReference type="ARBA" id="ARBA00022723"/>
    </source>
</evidence>
<dbReference type="InterPro" id="IPR010203">
    <property type="entry name" value="RraA"/>
</dbReference>
<keyword evidence="4 8" id="KW-0479">Metal-binding</keyword>
<evidence type="ECO:0000256" key="7">
    <source>
        <dbReference type="ARBA" id="ARBA00047973"/>
    </source>
</evidence>
<dbReference type="Gene3D" id="3.50.30.40">
    <property type="entry name" value="Ribonuclease E inhibitor RraA/RraA-like"/>
    <property type="match status" value="1"/>
</dbReference>
<feature type="binding site" evidence="8">
    <location>
        <begin position="91"/>
        <end position="94"/>
    </location>
    <ligand>
        <name>substrate</name>
    </ligand>
</feature>
<dbReference type="NCBIfam" id="NF006875">
    <property type="entry name" value="PRK09372.1"/>
    <property type="match status" value="1"/>
</dbReference>
<dbReference type="PANTHER" id="PTHR33254:SF4">
    <property type="entry name" value="4-HYDROXY-4-METHYL-2-OXOGLUTARATE ALDOLASE 3-RELATED"/>
    <property type="match status" value="1"/>
</dbReference>
<dbReference type="EC" id="4.1.1.112" evidence="9"/>
<comment type="similarity">
    <text evidence="2 9">Belongs to the class II aldolase/RraA-like family.</text>
</comment>
<evidence type="ECO:0000256" key="1">
    <source>
        <dbReference type="ARBA" id="ARBA00001342"/>
    </source>
</evidence>
<dbReference type="Pfam" id="PF03737">
    <property type="entry name" value="RraA-like"/>
    <property type="match status" value="1"/>
</dbReference>
<evidence type="ECO:0000313" key="12">
    <source>
        <dbReference type="Proteomes" id="UP001530315"/>
    </source>
</evidence>
<keyword evidence="5 9" id="KW-0456">Lyase</keyword>
<evidence type="ECO:0000256" key="5">
    <source>
        <dbReference type="ARBA" id="ARBA00023239"/>
    </source>
</evidence>
<dbReference type="Proteomes" id="UP001530315">
    <property type="component" value="Unassembled WGS sequence"/>
</dbReference>
<keyword evidence="12" id="KW-1185">Reference proteome</keyword>
<dbReference type="GO" id="GO:0008948">
    <property type="term" value="F:oxaloacetate decarboxylase activity"/>
    <property type="evidence" value="ECO:0007669"/>
    <property type="project" value="UniProtKB-EC"/>
</dbReference>
<dbReference type="GO" id="GO:0047443">
    <property type="term" value="F:4-hydroxy-4-methyl-2-oxoglutarate aldolase activity"/>
    <property type="evidence" value="ECO:0007669"/>
    <property type="project" value="UniProtKB-EC"/>
</dbReference>
<comment type="caution">
    <text evidence="11">The sequence shown here is derived from an EMBL/GenBank/DDBJ whole genome shotgun (WGS) entry which is preliminary data.</text>
</comment>
<comment type="catalytic activity">
    <reaction evidence="7 9">
        <text>oxaloacetate + H(+) = pyruvate + CO2</text>
        <dbReference type="Rhea" id="RHEA:15641"/>
        <dbReference type="ChEBI" id="CHEBI:15361"/>
        <dbReference type="ChEBI" id="CHEBI:15378"/>
        <dbReference type="ChEBI" id="CHEBI:16452"/>
        <dbReference type="ChEBI" id="CHEBI:16526"/>
        <dbReference type="EC" id="4.1.1.112"/>
    </reaction>
</comment>
<comment type="catalytic activity">
    <reaction evidence="1 9">
        <text>4-hydroxy-4-methyl-2-oxoglutarate = 2 pyruvate</text>
        <dbReference type="Rhea" id="RHEA:22748"/>
        <dbReference type="ChEBI" id="CHEBI:15361"/>
        <dbReference type="ChEBI" id="CHEBI:58276"/>
        <dbReference type="EC" id="4.1.3.17"/>
    </reaction>
</comment>
<comment type="cofactor">
    <cofactor evidence="9">
        <name>a divalent metal cation</name>
        <dbReference type="ChEBI" id="CHEBI:60240"/>
    </cofactor>
</comment>
<dbReference type="AlphaFoldDB" id="A0ABD3NZN2"/>
<comment type="cofactor">
    <cofactor evidence="8">
        <name>Mg(2+)</name>
        <dbReference type="ChEBI" id="CHEBI:18420"/>
    </cofactor>
</comment>
<dbReference type="GO" id="GO:0046872">
    <property type="term" value="F:metal ion binding"/>
    <property type="evidence" value="ECO:0007669"/>
    <property type="project" value="UniProtKB-KW"/>
</dbReference>
<dbReference type="PANTHER" id="PTHR33254">
    <property type="entry name" value="4-HYDROXY-4-METHYL-2-OXOGLUTARATE ALDOLASE 3-RELATED"/>
    <property type="match status" value="1"/>
</dbReference>
<evidence type="ECO:0000313" key="11">
    <source>
        <dbReference type="EMBL" id="KAL3781108.1"/>
    </source>
</evidence>
<evidence type="ECO:0000256" key="9">
    <source>
        <dbReference type="RuleBase" id="RU004338"/>
    </source>
</evidence>
<dbReference type="EC" id="4.1.3.17" evidence="9"/>
<keyword evidence="8" id="KW-0460">Magnesium</keyword>
<dbReference type="CDD" id="cd16841">
    <property type="entry name" value="RraA_family"/>
    <property type="match status" value="1"/>
</dbReference>
<comment type="function">
    <text evidence="6 9">Catalyzes the aldol cleavage of 4-hydroxy-4-methyl-2-oxoglutarate (HMG) into 2 molecules of pyruvate. Also contains a secondary oxaloacetate (OAA) decarboxylase activity due to the common pyruvate enolate transition state formed following C-C bond cleavage in the retro-aldol and decarboxylation reactions.</text>
</comment>
<evidence type="ECO:0000256" key="2">
    <source>
        <dbReference type="ARBA" id="ARBA00008621"/>
    </source>
</evidence>
<dbReference type="SUPFAM" id="SSF89562">
    <property type="entry name" value="RraA-like"/>
    <property type="match status" value="1"/>
</dbReference>
<reference evidence="11 12" key="1">
    <citation type="submission" date="2024-10" db="EMBL/GenBank/DDBJ databases">
        <title>Updated reference genomes for cyclostephanoid diatoms.</title>
        <authorList>
            <person name="Roberts W.R."/>
            <person name="Alverson A.J."/>
        </authorList>
    </citation>
    <scope>NUCLEOTIDE SEQUENCE [LARGE SCALE GENOMIC DNA]</scope>
    <source>
        <strain evidence="11 12">AJA276-08</strain>
    </source>
</reference>
<dbReference type="InterPro" id="IPR036704">
    <property type="entry name" value="RraA/RraA-like_sf"/>
</dbReference>
<dbReference type="InterPro" id="IPR005493">
    <property type="entry name" value="RraA/RraA-like"/>
</dbReference>
<dbReference type="NCBIfam" id="TIGR01935">
    <property type="entry name" value="NOT-MenG"/>
    <property type="match status" value="1"/>
</dbReference>
<feature type="binding site" evidence="8">
    <location>
        <position position="113"/>
    </location>
    <ligand>
        <name>substrate</name>
    </ligand>
</feature>
<protein>
    <recommendedName>
        <fullName evidence="9">4-hydroxy-4-methyl-2-oxoglutarate aldolase</fullName>
        <shortName evidence="9">HMG aldolase</shortName>
        <ecNumber evidence="9">4.1.1.112</ecNumber>
        <ecNumber evidence="9">4.1.3.17</ecNumber>
    </recommendedName>
    <alternativeName>
        <fullName evidence="9">Oxaloacetate decarboxylase</fullName>
    </alternativeName>
</protein>
<sequence>MSSSSSSAPPPSVVPSLADLCDVHVASPTRASVVESGLLASYGSRRKFHGRIETVRCLESNPTVRSTLSTPGRGRVLVVDGGGSRRCALLGDEIARLAVANSWSGVIVNGCIRDSAIVNKLDLGVRALGTHPVKSIKTHPGERGTDVNFGGVEFVPGWWVYVDEDGVMVSEMPLHGTADPSDDASDAPSRL</sequence>
<organism evidence="11 12">
    <name type="scientific">Stephanodiscus triporus</name>
    <dbReference type="NCBI Taxonomy" id="2934178"/>
    <lineage>
        <taxon>Eukaryota</taxon>
        <taxon>Sar</taxon>
        <taxon>Stramenopiles</taxon>
        <taxon>Ochrophyta</taxon>
        <taxon>Bacillariophyta</taxon>
        <taxon>Coscinodiscophyceae</taxon>
        <taxon>Thalassiosirophycidae</taxon>
        <taxon>Stephanodiscales</taxon>
        <taxon>Stephanodiscaceae</taxon>
        <taxon>Stephanodiscus</taxon>
    </lineage>
</organism>